<dbReference type="SUPFAM" id="SSF54593">
    <property type="entry name" value="Glyoxalase/Bleomycin resistance protein/Dihydroxybiphenyl dioxygenase"/>
    <property type="match status" value="1"/>
</dbReference>
<organism evidence="2 3">
    <name type="scientific">Kibdelosporangium aridum</name>
    <dbReference type="NCBI Taxonomy" id="2030"/>
    <lineage>
        <taxon>Bacteria</taxon>
        <taxon>Bacillati</taxon>
        <taxon>Actinomycetota</taxon>
        <taxon>Actinomycetes</taxon>
        <taxon>Pseudonocardiales</taxon>
        <taxon>Pseudonocardiaceae</taxon>
        <taxon>Kibdelosporangium</taxon>
    </lineage>
</organism>
<dbReference type="EMBL" id="QHKI01000062">
    <property type="protein sequence ID" value="RSM71568.1"/>
    <property type="molecule type" value="Genomic_DNA"/>
</dbReference>
<evidence type="ECO:0000259" key="1">
    <source>
        <dbReference type="PROSITE" id="PS51819"/>
    </source>
</evidence>
<proteinExistence type="predicted"/>
<evidence type="ECO:0000313" key="2">
    <source>
        <dbReference type="EMBL" id="RSM71568.1"/>
    </source>
</evidence>
<dbReference type="OrthoDB" id="9809391at2"/>
<dbReference type="AlphaFoldDB" id="A0A428YRF9"/>
<accession>A0A428YRF9</accession>
<reference evidence="2 3" key="1">
    <citation type="submission" date="2018-05" db="EMBL/GenBank/DDBJ databases">
        <title>Evolution of GPA BGCs.</title>
        <authorList>
            <person name="Waglechner N."/>
            <person name="Wright G.D."/>
        </authorList>
    </citation>
    <scope>NUCLEOTIDE SEQUENCE [LARGE SCALE GENOMIC DNA]</scope>
    <source>
        <strain evidence="2 3">A82846</strain>
    </source>
</reference>
<gene>
    <name evidence="2" type="ORF">DMH04_43325</name>
</gene>
<dbReference type="Pfam" id="PF00903">
    <property type="entry name" value="Glyoxalase"/>
    <property type="match status" value="1"/>
</dbReference>
<dbReference type="RefSeq" id="WP_037261370.1">
    <property type="nucleotide sequence ID" value="NZ_QHKI01000062.1"/>
</dbReference>
<feature type="domain" description="VOC" evidence="1">
    <location>
        <begin position="1"/>
        <end position="127"/>
    </location>
</feature>
<name>A0A428YRF9_KIBAR</name>
<dbReference type="Gene3D" id="3.30.720.110">
    <property type="match status" value="1"/>
</dbReference>
<sequence length="137" mass="15421">MTTQVTPYFGYRDGQAAIDFLTKAFGFETTLHFPDDHGGVGHAELRLGDAVIIVFSDRDGYERSPRKGDTCGHGTYLVVDSEAAVDRIHQQATAEGAVTIWQPGRSEWNYRCRVQDPEGYEWTFGIHRPGEPQQDWS</sequence>
<dbReference type="PANTHER" id="PTHR34109">
    <property type="entry name" value="BNAUNNG04460D PROTEIN-RELATED"/>
    <property type="match status" value="1"/>
</dbReference>
<dbReference type="PANTHER" id="PTHR34109:SF1">
    <property type="entry name" value="VOC DOMAIN-CONTAINING PROTEIN"/>
    <property type="match status" value="1"/>
</dbReference>
<dbReference type="InterPro" id="IPR004360">
    <property type="entry name" value="Glyas_Fos-R_dOase_dom"/>
</dbReference>
<dbReference type="Proteomes" id="UP000287547">
    <property type="component" value="Unassembled WGS sequence"/>
</dbReference>
<dbReference type="Gene3D" id="3.30.720.120">
    <property type="match status" value="1"/>
</dbReference>
<evidence type="ECO:0000313" key="3">
    <source>
        <dbReference type="Proteomes" id="UP000287547"/>
    </source>
</evidence>
<protein>
    <submittedName>
        <fullName evidence="2">Glyoxalase</fullName>
    </submittedName>
</protein>
<dbReference type="InterPro" id="IPR037523">
    <property type="entry name" value="VOC_core"/>
</dbReference>
<comment type="caution">
    <text evidence="2">The sequence shown here is derived from an EMBL/GenBank/DDBJ whole genome shotgun (WGS) entry which is preliminary data.</text>
</comment>
<dbReference type="PROSITE" id="PS51819">
    <property type="entry name" value="VOC"/>
    <property type="match status" value="1"/>
</dbReference>
<dbReference type="InterPro" id="IPR029068">
    <property type="entry name" value="Glyas_Bleomycin-R_OHBP_Dase"/>
</dbReference>